<dbReference type="CDD" id="cd04301">
    <property type="entry name" value="NAT_SF"/>
    <property type="match status" value="1"/>
</dbReference>
<reference evidence="5 6" key="1">
    <citation type="submission" date="2024-10" db="EMBL/GenBank/DDBJ databases">
        <authorList>
            <person name="Topkara A.R."/>
            <person name="Saygin H."/>
        </authorList>
    </citation>
    <scope>NUCLEOTIDE SEQUENCE [LARGE SCALE GENOMIC DNA]</scope>
    <source>
        <strain evidence="5 6">M3C6</strain>
    </source>
</reference>
<dbReference type="SUPFAM" id="SSF56059">
    <property type="entry name" value="Glutathione synthetase ATP-binding domain-like"/>
    <property type="match status" value="1"/>
</dbReference>
<keyword evidence="1" id="KW-0547">Nucleotide-binding</keyword>
<dbReference type="InterPro" id="IPR000182">
    <property type="entry name" value="GNAT_dom"/>
</dbReference>
<dbReference type="InterPro" id="IPR013815">
    <property type="entry name" value="ATP_grasp_subdomain_1"/>
</dbReference>
<keyword evidence="5" id="KW-0012">Acyltransferase</keyword>
<dbReference type="InterPro" id="IPR003781">
    <property type="entry name" value="CoA-bd"/>
</dbReference>
<dbReference type="Pfam" id="PF13607">
    <property type="entry name" value="Succ_CoA_lig"/>
    <property type="match status" value="1"/>
</dbReference>
<dbReference type="SMART" id="SM00881">
    <property type="entry name" value="CoA_binding"/>
    <property type="match status" value="1"/>
</dbReference>
<dbReference type="Gene3D" id="3.40.630.30">
    <property type="match status" value="1"/>
</dbReference>
<dbReference type="InterPro" id="IPR011761">
    <property type="entry name" value="ATP-grasp"/>
</dbReference>
<dbReference type="PANTHER" id="PTHR42793">
    <property type="entry name" value="COA BINDING DOMAIN CONTAINING PROTEIN"/>
    <property type="match status" value="1"/>
</dbReference>
<dbReference type="InterPro" id="IPR036291">
    <property type="entry name" value="NAD(P)-bd_dom_sf"/>
</dbReference>
<gene>
    <name evidence="5" type="ORF">ACFLIM_22260</name>
</gene>
<keyword evidence="5" id="KW-0808">Transferase</keyword>
<dbReference type="Gene3D" id="3.40.50.720">
    <property type="entry name" value="NAD(P)-binding Rossmann-like Domain"/>
    <property type="match status" value="1"/>
</dbReference>
<protein>
    <submittedName>
        <fullName evidence="5">GNAT family N-acetyltransferase</fullName>
        <ecNumber evidence="5">2.3.1.-</ecNumber>
    </submittedName>
</protein>
<dbReference type="InterPro" id="IPR016102">
    <property type="entry name" value="Succinyl-CoA_synth-like"/>
</dbReference>
<evidence type="ECO:0000256" key="2">
    <source>
        <dbReference type="SAM" id="MobiDB-lite"/>
    </source>
</evidence>
<dbReference type="PROSITE" id="PS50975">
    <property type="entry name" value="ATP_GRASP"/>
    <property type="match status" value="1"/>
</dbReference>
<dbReference type="SUPFAM" id="SSF55729">
    <property type="entry name" value="Acyl-CoA N-acyltransferases (Nat)"/>
    <property type="match status" value="1"/>
</dbReference>
<sequence>MEAPYPAHWEADVVLADGGTAHVRPIRPADADRLRSFYSRLSDESIYFRFFGPRPRLSDRDVERFTNVDYVNRVALIATIGAEMVAVIRYDRTGPGEAEVAFLVEDAHQGRGVASVLLEHLAATARERGIERFIADVLPANMRMTGLLRQAGYTAQSQFADGVVRMTLDLTPTDTSTEVTAAREHRAEARSIARLLTPGSVAVIGASREPGGVGQTVLRNLLAADFTGPVYPVHREVRAVAGVRAYPSVSAIDDQVDLAVVAVPAGSVIDVVKECAEKGVHGLVVVSSGFGETGAEGRARQDELARIARSYGLRVVGPNCLGIANTDPAVKLNATLAATVPGRGRVGFFSQSGALGTALLQRVAQRGMGISSFVSAGNRADVSGNDLLQYWEEDDSTEVILLYLESLGNPRKFTRLARRIARSKPVVVVKSGGTPSGHSAEELGLPDSAISSLLAQAGLIRVDDLIQLFDVGQLLAYQPLPAGPRVALVTNSDALGLLAADSCLAAGLELRPPVNLGAAAGPSEFGTSLAGELSSPDVDAAVVIYMPPIPGRTDEVAAELLRVSSDAAKPVLATFRGHLGMHPALRVETPGSATPSRGSIPSYAAPEEAVRALAHAVRYATWRAHPVVPPPELDDIDTARAKTLVHTALSATTPASAAAASSSATDAMANPADKPSAPAQPSSAGSAESPSGVFAEPGPPVEIDATELLSCYGLTVWPAEVVRSPGEAVAAAERLGWPVVLKVADPGASRRAGTVRLGLTGPEMVRHAYAEFADQLGEEVELAVQRMAPQPAVPTVVGVIEDPAFGPVVSFGLGEVTARLLLDQGFRLAPLTGEDASALVRSVRAAPLLFGEYGYPPVAVDALEDLLVRVGRLANDLPEVARLDLDQVLVGESDAIVLGARATLRTPAGPRLDGGPRRLS</sequence>
<dbReference type="RefSeq" id="WP_393168317.1">
    <property type="nucleotide sequence ID" value="NZ_JBICRM010000013.1"/>
</dbReference>
<feature type="domain" description="N-acetyltransferase" evidence="4">
    <location>
        <begin position="21"/>
        <end position="171"/>
    </location>
</feature>
<organism evidence="5 6">
    <name type="scientific">Nonomuraea marmarensis</name>
    <dbReference type="NCBI Taxonomy" id="3351344"/>
    <lineage>
        <taxon>Bacteria</taxon>
        <taxon>Bacillati</taxon>
        <taxon>Actinomycetota</taxon>
        <taxon>Actinomycetes</taxon>
        <taxon>Streptosporangiales</taxon>
        <taxon>Streptosporangiaceae</taxon>
        <taxon>Nonomuraea</taxon>
    </lineage>
</organism>
<feature type="domain" description="ATP-grasp" evidence="3">
    <location>
        <begin position="706"/>
        <end position="750"/>
    </location>
</feature>
<dbReference type="InterPro" id="IPR016181">
    <property type="entry name" value="Acyl_CoA_acyltransferase"/>
</dbReference>
<evidence type="ECO:0000259" key="3">
    <source>
        <dbReference type="PROSITE" id="PS50975"/>
    </source>
</evidence>
<dbReference type="Pfam" id="PF00583">
    <property type="entry name" value="Acetyltransf_1"/>
    <property type="match status" value="1"/>
</dbReference>
<evidence type="ECO:0000256" key="1">
    <source>
        <dbReference type="PROSITE-ProRule" id="PRU00409"/>
    </source>
</evidence>
<dbReference type="PROSITE" id="PS51186">
    <property type="entry name" value="GNAT"/>
    <property type="match status" value="1"/>
</dbReference>
<keyword evidence="6" id="KW-1185">Reference proteome</keyword>
<proteinExistence type="predicted"/>
<dbReference type="Gene3D" id="3.30.470.20">
    <property type="entry name" value="ATP-grasp fold, B domain"/>
    <property type="match status" value="1"/>
</dbReference>
<name>A0ABW7AF20_9ACTN</name>
<dbReference type="GO" id="GO:0016746">
    <property type="term" value="F:acyltransferase activity"/>
    <property type="evidence" value="ECO:0007669"/>
    <property type="project" value="UniProtKB-KW"/>
</dbReference>
<dbReference type="Pfam" id="PF13549">
    <property type="entry name" value="ATP-grasp_5"/>
    <property type="match status" value="1"/>
</dbReference>
<dbReference type="SUPFAM" id="SSF52210">
    <property type="entry name" value="Succinyl-CoA synthetase domains"/>
    <property type="match status" value="2"/>
</dbReference>
<evidence type="ECO:0000259" key="4">
    <source>
        <dbReference type="PROSITE" id="PS51186"/>
    </source>
</evidence>
<comment type="caution">
    <text evidence="5">The sequence shown here is derived from an EMBL/GenBank/DDBJ whole genome shotgun (WGS) entry which is preliminary data.</text>
</comment>
<evidence type="ECO:0000313" key="5">
    <source>
        <dbReference type="EMBL" id="MFG1705921.1"/>
    </source>
</evidence>
<dbReference type="EC" id="2.3.1.-" evidence="5"/>
<dbReference type="Gene3D" id="3.40.50.261">
    <property type="entry name" value="Succinyl-CoA synthetase domains"/>
    <property type="match status" value="2"/>
</dbReference>
<dbReference type="SUPFAM" id="SSF51735">
    <property type="entry name" value="NAD(P)-binding Rossmann-fold domains"/>
    <property type="match status" value="1"/>
</dbReference>
<accession>A0ABW7AF20</accession>
<dbReference type="Proteomes" id="UP001603978">
    <property type="component" value="Unassembled WGS sequence"/>
</dbReference>
<keyword evidence="1" id="KW-0067">ATP-binding</keyword>
<dbReference type="Pfam" id="PF13380">
    <property type="entry name" value="CoA_binding_2"/>
    <property type="match status" value="1"/>
</dbReference>
<feature type="compositionally biased region" description="Low complexity" evidence="2">
    <location>
        <begin position="652"/>
        <end position="691"/>
    </location>
</feature>
<dbReference type="InterPro" id="IPR032875">
    <property type="entry name" value="Succ_CoA_lig_flav_dom"/>
</dbReference>
<dbReference type="EMBL" id="JBICRM010000013">
    <property type="protein sequence ID" value="MFG1705921.1"/>
    <property type="molecule type" value="Genomic_DNA"/>
</dbReference>
<dbReference type="Gene3D" id="3.30.1490.20">
    <property type="entry name" value="ATP-grasp fold, A domain"/>
    <property type="match status" value="1"/>
</dbReference>
<dbReference type="PANTHER" id="PTHR42793:SF1">
    <property type="entry name" value="PEPTIDYL-LYSINE N-ACETYLTRANSFERASE PATZ"/>
    <property type="match status" value="1"/>
</dbReference>
<evidence type="ECO:0000313" key="6">
    <source>
        <dbReference type="Proteomes" id="UP001603978"/>
    </source>
</evidence>
<feature type="region of interest" description="Disordered" evidence="2">
    <location>
        <begin position="652"/>
        <end position="699"/>
    </location>
</feature>